<keyword evidence="1" id="KW-0479">Metal-binding</keyword>
<proteinExistence type="predicted"/>
<dbReference type="EMBL" id="JAIWYP010000002">
    <property type="protein sequence ID" value="KAH3861366.1"/>
    <property type="molecule type" value="Genomic_DNA"/>
</dbReference>
<feature type="domain" description="GRF-type" evidence="6">
    <location>
        <begin position="319"/>
        <end position="365"/>
    </location>
</feature>
<evidence type="ECO:0000256" key="4">
    <source>
        <dbReference type="PROSITE-ProRule" id="PRU01343"/>
    </source>
</evidence>
<protein>
    <recommendedName>
        <fullName evidence="6">GRF-type domain-containing protein</fullName>
    </recommendedName>
</protein>
<reference evidence="7" key="1">
    <citation type="journal article" date="2019" name="bioRxiv">
        <title>The Genome of the Zebra Mussel, Dreissena polymorpha: A Resource for Invasive Species Research.</title>
        <authorList>
            <person name="McCartney M.A."/>
            <person name="Auch B."/>
            <person name="Kono T."/>
            <person name="Mallez S."/>
            <person name="Zhang Y."/>
            <person name="Obille A."/>
            <person name="Becker A."/>
            <person name="Abrahante J.E."/>
            <person name="Garbe J."/>
            <person name="Badalamenti J.P."/>
            <person name="Herman A."/>
            <person name="Mangelson H."/>
            <person name="Liachko I."/>
            <person name="Sullivan S."/>
            <person name="Sone E.D."/>
            <person name="Koren S."/>
            <person name="Silverstein K.A.T."/>
            <person name="Beckman K.B."/>
            <person name="Gohl D.M."/>
        </authorList>
    </citation>
    <scope>NUCLEOTIDE SEQUENCE</scope>
    <source>
        <strain evidence="7">Duluth1</strain>
        <tissue evidence="7">Whole animal</tissue>
    </source>
</reference>
<comment type="caution">
    <text evidence="7">The sequence shown here is derived from an EMBL/GenBank/DDBJ whole genome shotgun (WGS) entry which is preliminary data.</text>
</comment>
<keyword evidence="2 4" id="KW-0863">Zinc-finger</keyword>
<dbReference type="InterPro" id="IPR010666">
    <property type="entry name" value="Znf_GRF"/>
</dbReference>
<dbReference type="Proteomes" id="UP000828390">
    <property type="component" value="Unassembled WGS sequence"/>
</dbReference>
<feature type="region of interest" description="Disordered" evidence="5">
    <location>
        <begin position="258"/>
        <end position="281"/>
    </location>
</feature>
<keyword evidence="8" id="KW-1185">Reference proteome</keyword>
<evidence type="ECO:0000256" key="1">
    <source>
        <dbReference type="ARBA" id="ARBA00022723"/>
    </source>
</evidence>
<keyword evidence="3" id="KW-0862">Zinc</keyword>
<evidence type="ECO:0000256" key="5">
    <source>
        <dbReference type="SAM" id="MobiDB-lite"/>
    </source>
</evidence>
<evidence type="ECO:0000313" key="8">
    <source>
        <dbReference type="Proteomes" id="UP000828390"/>
    </source>
</evidence>
<sequence length="420" mass="45461">MQEPVKPVQTLAHNTGGCISSKPSTNKCYQKSNISNKVPSPLCNKSRGCNVGFDVKSCVNVSRTTPGKMAHQTVASCTKELVGNPEEIYVSLKDETCAPISKKRKEFTPVKTAGKTNSPLRKTCRMISPAKKCNSFDVYVDPVPCESSVTSVSIDVGPQSNAASCKGLYELDLNMTNSKVLNSTNSSPMGPKSQFKVPQLVAPLKCNTSSKRLSFTTSTPVCSSKSVPVFNSAKQVSPVTRDPNANSLKFVTKTYVPNEHSRNKPTSSISGMAKTPVPSQSATFKVPNSLCSRSVSMNSLTNISNNTSNTSLKMTPPLCQCGRRSKRRMVQSPGQNMGRFFFSCAVKKGVGSKDGCQFFKWETLSNSVIPNFTNRSSNISKQFTPVVGKSLTAVSSYDSVDQRKSLGVCANTSRKVYLRQ</sequence>
<gene>
    <name evidence="7" type="ORF">DPMN_024293</name>
</gene>
<dbReference type="GO" id="GO:0008270">
    <property type="term" value="F:zinc ion binding"/>
    <property type="evidence" value="ECO:0007669"/>
    <property type="project" value="UniProtKB-KW"/>
</dbReference>
<accession>A0A9D4LNV3</accession>
<evidence type="ECO:0000313" key="7">
    <source>
        <dbReference type="EMBL" id="KAH3861366.1"/>
    </source>
</evidence>
<evidence type="ECO:0000256" key="3">
    <source>
        <dbReference type="ARBA" id="ARBA00022833"/>
    </source>
</evidence>
<reference evidence="7" key="2">
    <citation type="submission" date="2020-11" db="EMBL/GenBank/DDBJ databases">
        <authorList>
            <person name="McCartney M.A."/>
            <person name="Auch B."/>
            <person name="Kono T."/>
            <person name="Mallez S."/>
            <person name="Becker A."/>
            <person name="Gohl D.M."/>
            <person name="Silverstein K.A.T."/>
            <person name="Koren S."/>
            <person name="Bechman K.B."/>
            <person name="Herman A."/>
            <person name="Abrahante J.E."/>
            <person name="Garbe J."/>
        </authorList>
    </citation>
    <scope>NUCLEOTIDE SEQUENCE</scope>
    <source>
        <strain evidence="7">Duluth1</strain>
        <tissue evidence="7">Whole animal</tissue>
    </source>
</reference>
<dbReference type="Pfam" id="PF06839">
    <property type="entry name" value="Zn_ribbon_GRF"/>
    <property type="match status" value="1"/>
</dbReference>
<evidence type="ECO:0000259" key="6">
    <source>
        <dbReference type="PROSITE" id="PS51999"/>
    </source>
</evidence>
<name>A0A9D4LNV3_DREPO</name>
<evidence type="ECO:0000256" key="2">
    <source>
        <dbReference type="ARBA" id="ARBA00022771"/>
    </source>
</evidence>
<dbReference type="PROSITE" id="PS51999">
    <property type="entry name" value="ZF_GRF"/>
    <property type="match status" value="1"/>
</dbReference>
<dbReference type="AlphaFoldDB" id="A0A9D4LNV3"/>
<organism evidence="7 8">
    <name type="scientific">Dreissena polymorpha</name>
    <name type="common">Zebra mussel</name>
    <name type="synonym">Mytilus polymorpha</name>
    <dbReference type="NCBI Taxonomy" id="45954"/>
    <lineage>
        <taxon>Eukaryota</taxon>
        <taxon>Metazoa</taxon>
        <taxon>Spiralia</taxon>
        <taxon>Lophotrochozoa</taxon>
        <taxon>Mollusca</taxon>
        <taxon>Bivalvia</taxon>
        <taxon>Autobranchia</taxon>
        <taxon>Heteroconchia</taxon>
        <taxon>Euheterodonta</taxon>
        <taxon>Imparidentia</taxon>
        <taxon>Neoheterodontei</taxon>
        <taxon>Myida</taxon>
        <taxon>Dreissenoidea</taxon>
        <taxon>Dreissenidae</taxon>
        <taxon>Dreissena</taxon>
    </lineage>
</organism>